<dbReference type="SMART" id="SM00345">
    <property type="entry name" value="HTH_GNTR"/>
    <property type="match status" value="1"/>
</dbReference>
<comment type="caution">
    <text evidence="5">The sequence shown here is derived from an EMBL/GenBank/DDBJ whole genome shotgun (WGS) entry which is preliminary data.</text>
</comment>
<proteinExistence type="predicted"/>
<keyword evidence="1" id="KW-0805">Transcription regulation</keyword>
<dbReference type="SUPFAM" id="SSF46785">
    <property type="entry name" value="Winged helix' DNA-binding domain"/>
    <property type="match status" value="1"/>
</dbReference>
<keyword evidence="6" id="KW-1185">Reference proteome</keyword>
<dbReference type="InterPro" id="IPR036390">
    <property type="entry name" value="WH_DNA-bd_sf"/>
</dbReference>
<sequence>MLQLIQIDEFSSTPKYRQLANAIIEGIQQGKIKKGELLPSINEVSFEHYMARITVEKGYNYLKQQGIIDSIRGKGFYIKVEEVPRNLRIFLLFNKLSVHKKIIYDAFVKAIGDQGSVDFYIYNNDFNLFKKIVDSRDRDYTHMVLIPHFVEGEEMAVDLINSLPKEKLILLDKLLPGIQGKFGAVYEDFEHDIYQSLQQAKESVAAYQQIRLVFPAQSYYPKEIVQGFINFCRDYAFEYDVVESVNEVILCAGQVYITVMEDDLLLLLERIRNESLQLGKEIGIISYNETPIKRLLFEGIATISTDFEMLGRKAAELVLSNERNKWPNPFVFISRASL</sequence>
<dbReference type="Pfam" id="PF00392">
    <property type="entry name" value="GntR"/>
    <property type="match status" value="1"/>
</dbReference>
<dbReference type="Gene3D" id="1.10.10.10">
    <property type="entry name" value="Winged helix-like DNA-binding domain superfamily/Winged helix DNA-binding domain"/>
    <property type="match status" value="1"/>
</dbReference>
<gene>
    <name evidence="5" type="ORF">EWU20_07060</name>
</gene>
<dbReference type="PANTHER" id="PTHR38445:SF10">
    <property type="entry name" value="GNTR-FAMILY TRANSCRIPTIONAL REGULATOR"/>
    <property type="match status" value="1"/>
</dbReference>
<dbReference type="InterPro" id="IPR028082">
    <property type="entry name" value="Peripla_BP_I"/>
</dbReference>
<evidence type="ECO:0000259" key="4">
    <source>
        <dbReference type="PROSITE" id="PS50949"/>
    </source>
</evidence>
<reference evidence="5 6" key="1">
    <citation type="submission" date="2019-02" db="EMBL/GenBank/DDBJ databases">
        <title>Genome of a new Bacteroidetes strain.</title>
        <authorList>
            <person name="Pitt A."/>
        </authorList>
    </citation>
    <scope>NUCLEOTIDE SEQUENCE [LARGE SCALE GENOMIC DNA]</scope>
    <source>
        <strain evidence="5 6">103A-SOEBACH</strain>
    </source>
</reference>
<dbReference type="SUPFAM" id="SSF53822">
    <property type="entry name" value="Periplasmic binding protein-like I"/>
    <property type="match status" value="1"/>
</dbReference>
<keyword evidence="2" id="KW-0238">DNA-binding</keyword>
<dbReference type="Proteomes" id="UP000293583">
    <property type="component" value="Unassembled WGS sequence"/>
</dbReference>
<dbReference type="Gene3D" id="3.40.50.2300">
    <property type="match status" value="2"/>
</dbReference>
<evidence type="ECO:0000313" key="6">
    <source>
        <dbReference type="Proteomes" id="UP000293583"/>
    </source>
</evidence>
<dbReference type="PANTHER" id="PTHR38445">
    <property type="entry name" value="HTH-TYPE TRANSCRIPTIONAL REPRESSOR YTRA"/>
    <property type="match status" value="1"/>
</dbReference>
<name>A0A4Q9BDF2_9BACT</name>
<evidence type="ECO:0000313" key="5">
    <source>
        <dbReference type="EMBL" id="TBH73128.1"/>
    </source>
</evidence>
<keyword evidence="3" id="KW-0804">Transcription</keyword>
<organism evidence="5 6">
    <name type="scientific">Aquirufa antheringensis</name>
    <dbReference type="NCBI Taxonomy" id="2516559"/>
    <lineage>
        <taxon>Bacteria</taxon>
        <taxon>Pseudomonadati</taxon>
        <taxon>Bacteroidota</taxon>
        <taxon>Cytophagia</taxon>
        <taxon>Cytophagales</taxon>
        <taxon>Flectobacillaceae</taxon>
        <taxon>Aquirufa</taxon>
    </lineage>
</organism>
<evidence type="ECO:0000256" key="2">
    <source>
        <dbReference type="ARBA" id="ARBA00023125"/>
    </source>
</evidence>
<dbReference type="RefSeq" id="WP_130923265.1">
    <property type="nucleotide sequence ID" value="NZ_SEWY01000003.1"/>
</dbReference>
<dbReference type="InterPro" id="IPR036388">
    <property type="entry name" value="WH-like_DNA-bd_sf"/>
</dbReference>
<feature type="domain" description="HTH gntR-type" evidence="4">
    <location>
        <begin position="13"/>
        <end position="81"/>
    </location>
</feature>
<dbReference type="GO" id="GO:0003677">
    <property type="term" value="F:DNA binding"/>
    <property type="evidence" value="ECO:0007669"/>
    <property type="project" value="UniProtKB-KW"/>
</dbReference>
<evidence type="ECO:0000256" key="1">
    <source>
        <dbReference type="ARBA" id="ARBA00023015"/>
    </source>
</evidence>
<protein>
    <submittedName>
        <fullName evidence="5">GntR family transcriptional regulator</fullName>
    </submittedName>
</protein>
<dbReference type="GO" id="GO:0003700">
    <property type="term" value="F:DNA-binding transcription factor activity"/>
    <property type="evidence" value="ECO:0007669"/>
    <property type="project" value="InterPro"/>
</dbReference>
<dbReference type="CDD" id="cd07377">
    <property type="entry name" value="WHTH_GntR"/>
    <property type="match status" value="1"/>
</dbReference>
<dbReference type="AlphaFoldDB" id="A0A4Q9BDF2"/>
<dbReference type="EMBL" id="SEWY01000003">
    <property type="protein sequence ID" value="TBH73128.1"/>
    <property type="molecule type" value="Genomic_DNA"/>
</dbReference>
<dbReference type="PROSITE" id="PS50949">
    <property type="entry name" value="HTH_GNTR"/>
    <property type="match status" value="1"/>
</dbReference>
<accession>A0A4Q9BDF2</accession>
<dbReference type="InterPro" id="IPR000524">
    <property type="entry name" value="Tscrpt_reg_HTH_GntR"/>
</dbReference>
<dbReference type="OrthoDB" id="742238at2"/>
<evidence type="ECO:0000256" key="3">
    <source>
        <dbReference type="ARBA" id="ARBA00023163"/>
    </source>
</evidence>